<keyword evidence="3" id="KW-1185">Reference proteome</keyword>
<evidence type="ECO:0000256" key="1">
    <source>
        <dbReference type="SAM" id="MobiDB-lite"/>
    </source>
</evidence>
<accession>A0AAV7NV09</accession>
<feature type="region of interest" description="Disordered" evidence="1">
    <location>
        <begin position="22"/>
        <end position="45"/>
    </location>
</feature>
<dbReference type="Proteomes" id="UP001066276">
    <property type="component" value="Chromosome 8"/>
</dbReference>
<sequence length="113" mass="11264">MVGSSVAVGRRGPVLLGVPGWTGGLPGGVEDRGALGTSGKRPGRALEGAAESGLVRVGRRAAHRGEGVRVIGPVPGFGPSGTEDVELAERSLRGCLNLSNLGLPAGRRCTAAT</sequence>
<protein>
    <submittedName>
        <fullName evidence="2">Uncharacterized protein</fullName>
    </submittedName>
</protein>
<reference evidence="2" key="1">
    <citation type="journal article" date="2022" name="bioRxiv">
        <title>Sequencing and chromosome-scale assembly of the giantPleurodeles waltlgenome.</title>
        <authorList>
            <person name="Brown T."/>
            <person name="Elewa A."/>
            <person name="Iarovenko S."/>
            <person name="Subramanian E."/>
            <person name="Araus A.J."/>
            <person name="Petzold A."/>
            <person name="Susuki M."/>
            <person name="Suzuki K.-i.T."/>
            <person name="Hayashi T."/>
            <person name="Toyoda A."/>
            <person name="Oliveira C."/>
            <person name="Osipova E."/>
            <person name="Leigh N.D."/>
            <person name="Simon A."/>
            <person name="Yun M.H."/>
        </authorList>
    </citation>
    <scope>NUCLEOTIDE SEQUENCE</scope>
    <source>
        <strain evidence="2">20211129_DDA</strain>
        <tissue evidence="2">Liver</tissue>
    </source>
</reference>
<gene>
    <name evidence="2" type="ORF">NDU88_006783</name>
</gene>
<proteinExistence type="predicted"/>
<evidence type="ECO:0000313" key="3">
    <source>
        <dbReference type="Proteomes" id="UP001066276"/>
    </source>
</evidence>
<name>A0AAV7NV09_PLEWA</name>
<dbReference type="AlphaFoldDB" id="A0AAV7NV09"/>
<evidence type="ECO:0000313" key="2">
    <source>
        <dbReference type="EMBL" id="KAJ1118592.1"/>
    </source>
</evidence>
<dbReference type="EMBL" id="JANPWB010000012">
    <property type="protein sequence ID" value="KAJ1118592.1"/>
    <property type="molecule type" value="Genomic_DNA"/>
</dbReference>
<comment type="caution">
    <text evidence="2">The sequence shown here is derived from an EMBL/GenBank/DDBJ whole genome shotgun (WGS) entry which is preliminary data.</text>
</comment>
<organism evidence="2 3">
    <name type="scientific">Pleurodeles waltl</name>
    <name type="common">Iberian ribbed newt</name>
    <dbReference type="NCBI Taxonomy" id="8319"/>
    <lineage>
        <taxon>Eukaryota</taxon>
        <taxon>Metazoa</taxon>
        <taxon>Chordata</taxon>
        <taxon>Craniata</taxon>
        <taxon>Vertebrata</taxon>
        <taxon>Euteleostomi</taxon>
        <taxon>Amphibia</taxon>
        <taxon>Batrachia</taxon>
        <taxon>Caudata</taxon>
        <taxon>Salamandroidea</taxon>
        <taxon>Salamandridae</taxon>
        <taxon>Pleurodelinae</taxon>
        <taxon>Pleurodeles</taxon>
    </lineage>
</organism>